<dbReference type="PROSITE" id="PS50110">
    <property type="entry name" value="RESPONSE_REGULATORY"/>
    <property type="match status" value="1"/>
</dbReference>
<dbReference type="EMBL" id="APKE01000018">
    <property type="protein sequence ID" value="KAF0676107.1"/>
    <property type="molecule type" value="Genomic_DNA"/>
</dbReference>
<dbReference type="Gene3D" id="3.40.50.2300">
    <property type="match status" value="1"/>
</dbReference>
<dbReference type="PANTHER" id="PTHR44591:SF24">
    <property type="entry name" value="PROTEIN-GLUTAMATE METHYLESTERASE_PROTEIN-GLUTAMINE GLUTAMINASE 1"/>
    <property type="match status" value="1"/>
</dbReference>
<feature type="modified residue" description="4-aspartylphosphate" evidence="2">
    <location>
        <position position="64"/>
    </location>
</feature>
<name>A0A921TDE7_9RHOB</name>
<protein>
    <submittedName>
        <fullName evidence="4">Two component response regulator</fullName>
    </submittedName>
</protein>
<organism evidence="4 5">
    <name type="scientific">Profundibacterium mesophilum KAUST100406-0324</name>
    <dbReference type="NCBI Taxonomy" id="1037889"/>
    <lineage>
        <taxon>Bacteria</taxon>
        <taxon>Pseudomonadati</taxon>
        <taxon>Pseudomonadota</taxon>
        <taxon>Alphaproteobacteria</taxon>
        <taxon>Rhodobacterales</taxon>
        <taxon>Roseobacteraceae</taxon>
        <taxon>Profundibacterium</taxon>
    </lineage>
</organism>
<dbReference type="SMART" id="SM00448">
    <property type="entry name" value="REC"/>
    <property type="match status" value="1"/>
</dbReference>
<comment type="caution">
    <text evidence="4">The sequence shown here is derived from an EMBL/GenBank/DDBJ whole genome shotgun (WGS) entry which is preliminary data.</text>
</comment>
<sequence>MMKDSSDFTPCNQAVLVVEDEWLIAMDISEQLEEVGYHIVGPAHSVKEALALIDSDLVDLALLDINLAGEQSFDIAARLEREGIPFAFLTGNTATAHSRNFSAAAVLSKPVQSAELVECVHSIAPLRVG</sequence>
<reference evidence="4" key="1">
    <citation type="submission" date="2013-03" db="EMBL/GenBank/DDBJ databases">
        <title>Genome Sequence of the Profundibacterium mesophilum strain KAUST100406-0324T from Red Sea, a novel genus in the family Rhodobacteraceae.</title>
        <authorList>
            <person name="Essack M."/>
            <person name="Alam I."/>
            <person name="Lafi F."/>
            <person name="Alawi W."/>
            <person name="Kamanu F."/>
            <person name="Al-Suwailem A."/>
            <person name="Lee O.O."/>
            <person name="Xu Y."/>
            <person name="Bajic V."/>
            <person name="Qian P.-Y."/>
            <person name="Archer J."/>
        </authorList>
    </citation>
    <scope>NUCLEOTIDE SEQUENCE</scope>
    <source>
        <strain evidence="4">KAUST100406-0324</strain>
    </source>
</reference>
<dbReference type="InterPro" id="IPR050595">
    <property type="entry name" value="Bact_response_regulator"/>
</dbReference>
<evidence type="ECO:0000313" key="4">
    <source>
        <dbReference type="EMBL" id="KAF0676107.1"/>
    </source>
</evidence>
<dbReference type="PANTHER" id="PTHR44591">
    <property type="entry name" value="STRESS RESPONSE REGULATOR PROTEIN 1"/>
    <property type="match status" value="1"/>
</dbReference>
<keyword evidence="5" id="KW-1185">Reference proteome</keyword>
<evidence type="ECO:0000259" key="3">
    <source>
        <dbReference type="PROSITE" id="PS50110"/>
    </source>
</evidence>
<proteinExistence type="predicted"/>
<dbReference type="Pfam" id="PF00072">
    <property type="entry name" value="Response_reg"/>
    <property type="match status" value="1"/>
</dbReference>
<dbReference type="GO" id="GO:0000160">
    <property type="term" value="P:phosphorelay signal transduction system"/>
    <property type="evidence" value="ECO:0007669"/>
    <property type="project" value="InterPro"/>
</dbReference>
<accession>A0A921TDE7</accession>
<evidence type="ECO:0000256" key="2">
    <source>
        <dbReference type="PROSITE-ProRule" id="PRU00169"/>
    </source>
</evidence>
<dbReference type="Proteomes" id="UP000698242">
    <property type="component" value="Unassembled WGS sequence"/>
</dbReference>
<dbReference type="SUPFAM" id="SSF52172">
    <property type="entry name" value="CheY-like"/>
    <property type="match status" value="1"/>
</dbReference>
<dbReference type="InterPro" id="IPR001789">
    <property type="entry name" value="Sig_transdc_resp-reg_receiver"/>
</dbReference>
<evidence type="ECO:0000256" key="1">
    <source>
        <dbReference type="ARBA" id="ARBA00022553"/>
    </source>
</evidence>
<evidence type="ECO:0000313" key="5">
    <source>
        <dbReference type="Proteomes" id="UP000698242"/>
    </source>
</evidence>
<feature type="domain" description="Response regulatory" evidence="3">
    <location>
        <begin position="14"/>
        <end position="124"/>
    </location>
</feature>
<keyword evidence="1 2" id="KW-0597">Phosphoprotein</keyword>
<dbReference type="InterPro" id="IPR011006">
    <property type="entry name" value="CheY-like_superfamily"/>
</dbReference>
<gene>
    <name evidence="4" type="ORF">PMES_01569</name>
</gene>
<dbReference type="AlphaFoldDB" id="A0A921TDE7"/>